<dbReference type="Proteomes" id="UP001631969">
    <property type="component" value="Unassembled WGS sequence"/>
</dbReference>
<dbReference type="EMBL" id="JBJURJ010000003">
    <property type="protein sequence ID" value="MFM9327861.1"/>
    <property type="molecule type" value="Genomic_DNA"/>
</dbReference>
<accession>A0ACC7NT17</accession>
<comment type="caution">
    <text evidence="1">The sequence shown here is derived from an EMBL/GenBank/DDBJ whole genome shotgun (WGS) entry which is preliminary data.</text>
</comment>
<organism evidence="1 2">
    <name type="scientific">Paenibacillus mesotrionivorans</name>
    <dbReference type="NCBI Taxonomy" id="3160968"/>
    <lineage>
        <taxon>Bacteria</taxon>
        <taxon>Bacillati</taxon>
        <taxon>Bacillota</taxon>
        <taxon>Bacilli</taxon>
        <taxon>Bacillales</taxon>
        <taxon>Paenibacillaceae</taxon>
        <taxon>Paenibacillus</taxon>
    </lineage>
</organism>
<keyword evidence="2" id="KW-1185">Reference proteome</keyword>
<gene>
    <name evidence="1" type="ORF">ACI1P1_06035</name>
</gene>
<proteinExistence type="predicted"/>
<name>A0ACC7NT17_9BACL</name>
<evidence type="ECO:0000313" key="1">
    <source>
        <dbReference type="EMBL" id="MFM9327861.1"/>
    </source>
</evidence>
<sequence>MVNSLYYLVKKEFLLVKAYLLAIILLTAAIPLFVNAQLDPIIGKSSGFLAYCLEAIFVQFLLSSSASLMESKYPKAQALLSTTPYTRKLLVVAKYSFFLIIFVYSTLMFMLFSTISPKYFGEFDALVIGPVFLFLCLFIGIVVPLEYKVGYEKTKFIYSFALVIIPFIISRFSKLSDLLSIKRYIENIPDGLQFTLPILSGCFIAFISICISIAIYSKKEL</sequence>
<evidence type="ECO:0000313" key="2">
    <source>
        <dbReference type="Proteomes" id="UP001631969"/>
    </source>
</evidence>
<reference evidence="1" key="1">
    <citation type="submission" date="2024-12" db="EMBL/GenBank/DDBJ databases">
        <authorList>
            <person name="Wu N."/>
        </authorList>
    </citation>
    <scope>NUCLEOTIDE SEQUENCE</scope>
    <source>
        <strain evidence="1">P15</strain>
    </source>
</reference>
<protein>
    <submittedName>
        <fullName evidence="1">ABC-2 transporter permease</fullName>
    </submittedName>
</protein>